<reference evidence="2" key="2">
    <citation type="submission" date="2022-06" db="UniProtKB">
        <authorList>
            <consortium name="EnsemblMetazoa"/>
        </authorList>
    </citation>
    <scope>IDENTIFICATION</scope>
    <source>
        <strain evidence="2">PS312</strain>
    </source>
</reference>
<evidence type="ECO:0000313" key="2">
    <source>
        <dbReference type="EnsemblMetazoa" id="PPA36255.1"/>
    </source>
</evidence>
<reference evidence="3" key="1">
    <citation type="journal article" date="2008" name="Nat. Genet.">
        <title>The Pristionchus pacificus genome provides a unique perspective on nematode lifestyle and parasitism.</title>
        <authorList>
            <person name="Dieterich C."/>
            <person name="Clifton S.W."/>
            <person name="Schuster L.N."/>
            <person name="Chinwalla A."/>
            <person name="Delehaunty K."/>
            <person name="Dinkelacker I."/>
            <person name="Fulton L."/>
            <person name="Fulton R."/>
            <person name="Godfrey J."/>
            <person name="Minx P."/>
            <person name="Mitreva M."/>
            <person name="Roeseler W."/>
            <person name="Tian H."/>
            <person name="Witte H."/>
            <person name="Yang S.P."/>
            <person name="Wilson R.K."/>
            <person name="Sommer R.J."/>
        </authorList>
    </citation>
    <scope>NUCLEOTIDE SEQUENCE [LARGE SCALE GENOMIC DNA]</scope>
    <source>
        <strain evidence="3">PS312</strain>
    </source>
</reference>
<name>A0A2A6CWA8_PRIPA</name>
<dbReference type="Proteomes" id="UP000005239">
    <property type="component" value="Unassembled WGS sequence"/>
</dbReference>
<dbReference type="EnsemblMetazoa" id="PPA36255.1">
    <property type="protein sequence ID" value="PPA36255.1"/>
    <property type="gene ID" value="WBGene00274624"/>
</dbReference>
<accession>A0A2A6CWA8</accession>
<sequence length="96" mass="11048">DEGPPAWREADCFEQSACKQRAGSLYGSQAGEMLDPSMDRPRRPRPQHHWCCTVDVYQEKKRKHGAQMKEGRTANRRQKRGNLSTVSDPRVLLLVR</sequence>
<feature type="region of interest" description="Disordered" evidence="1">
    <location>
        <begin position="28"/>
        <end position="47"/>
    </location>
</feature>
<feature type="region of interest" description="Disordered" evidence="1">
    <location>
        <begin position="61"/>
        <end position="88"/>
    </location>
</feature>
<organism evidence="2 3">
    <name type="scientific">Pristionchus pacificus</name>
    <name type="common">Parasitic nematode worm</name>
    <dbReference type="NCBI Taxonomy" id="54126"/>
    <lineage>
        <taxon>Eukaryota</taxon>
        <taxon>Metazoa</taxon>
        <taxon>Ecdysozoa</taxon>
        <taxon>Nematoda</taxon>
        <taxon>Chromadorea</taxon>
        <taxon>Rhabditida</taxon>
        <taxon>Rhabditina</taxon>
        <taxon>Diplogasteromorpha</taxon>
        <taxon>Diplogasteroidea</taxon>
        <taxon>Neodiplogasteridae</taxon>
        <taxon>Pristionchus</taxon>
    </lineage>
</organism>
<protein>
    <submittedName>
        <fullName evidence="2">Uncharacterized protein</fullName>
    </submittedName>
</protein>
<accession>A0A8R1UMU9</accession>
<gene>
    <name evidence="2" type="primary">WBGene00274624</name>
</gene>
<evidence type="ECO:0000313" key="3">
    <source>
        <dbReference type="Proteomes" id="UP000005239"/>
    </source>
</evidence>
<proteinExistence type="predicted"/>
<keyword evidence="3" id="KW-1185">Reference proteome</keyword>
<dbReference type="AlphaFoldDB" id="A0A2A6CWA8"/>
<evidence type="ECO:0000256" key="1">
    <source>
        <dbReference type="SAM" id="MobiDB-lite"/>
    </source>
</evidence>